<dbReference type="InterPro" id="IPR017853">
    <property type="entry name" value="GH"/>
</dbReference>
<dbReference type="Pfam" id="PF02922">
    <property type="entry name" value="CBM_48"/>
    <property type="match status" value="1"/>
</dbReference>
<feature type="active site" description="Proton donor" evidence="10 11">
    <location>
        <position position="466"/>
    </location>
</feature>
<dbReference type="InterPro" id="IPR013780">
    <property type="entry name" value="Glyco_hydro_b"/>
</dbReference>
<protein>
    <recommendedName>
        <fullName evidence="10">1,4-alpha-glucan branching enzyme GlgB</fullName>
        <ecNumber evidence="10">2.4.1.18</ecNumber>
    </recommendedName>
    <alternativeName>
        <fullName evidence="10">1,4-alpha-D-glucan:1,4-alpha-D-glucan 6-glucosyl-transferase</fullName>
    </alternativeName>
    <alternativeName>
        <fullName evidence="10">Alpha-(1-&gt;4)-glucan branching enzyme</fullName>
    </alternativeName>
    <alternativeName>
        <fullName evidence="10">Glycogen branching enzyme</fullName>
        <shortName evidence="10">BE</shortName>
    </alternativeName>
</protein>
<dbReference type="EMBL" id="VIKR01000002">
    <property type="protein sequence ID" value="TQV75044.1"/>
    <property type="molecule type" value="Genomic_DNA"/>
</dbReference>
<dbReference type="PANTHER" id="PTHR43651">
    <property type="entry name" value="1,4-ALPHA-GLUCAN-BRANCHING ENZYME"/>
    <property type="match status" value="1"/>
</dbReference>
<dbReference type="FunFam" id="2.60.40.1180:FF:000002">
    <property type="entry name" value="1,4-alpha-glucan branching enzyme GlgB"/>
    <property type="match status" value="1"/>
</dbReference>
<dbReference type="AlphaFoldDB" id="A0A545TCU7"/>
<dbReference type="SUPFAM" id="SSF51445">
    <property type="entry name" value="(Trans)glycosidases"/>
    <property type="match status" value="1"/>
</dbReference>
<dbReference type="InterPro" id="IPR054169">
    <property type="entry name" value="GlgB_N"/>
</dbReference>
<comment type="caution">
    <text evidence="13">The sequence shown here is derived from an EMBL/GenBank/DDBJ whole genome shotgun (WGS) entry which is preliminary data.</text>
</comment>
<dbReference type="Pfam" id="PF22019">
    <property type="entry name" value="GlgB_N"/>
    <property type="match status" value="1"/>
</dbReference>
<dbReference type="GO" id="GO:0005978">
    <property type="term" value="P:glycogen biosynthetic process"/>
    <property type="evidence" value="ECO:0007669"/>
    <property type="project" value="UniProtKB-UniRule"/>
</dbReference>
<dbReference type="SUPFAM" id="SSF81296">
    <property type="entry name" value="E set domains"/>
    <property type="match status" value="2"/>
</dbReference>
<dbReference type="InterPro" id="IPR037439">
    <property type="entry name" value="Branching_enzy"/>
</dbReference>
<dbReference type="EC" id="2.4.1.18" evidence="10"/>
<keyword evidence="8 10" id="KW-0320">Glycogen biosynthesis</keyword>
<keyword evidence="14" id="KW-1185">Reference proteome</keyword>
<reference evidence="13 14" key="1">
    <citation type="submission" date="2019-06" db="EMBL/GenBank/DDBJ databases">
        <title>Draft genome of Aliikangiella marina GYP-15.</title>
        <authorList>
            <person name="Wang G."/>
        </authorList>
    </citation>
    <scope>NUCLEOTIDE SEQUENCE [LARGE SCALE GENOMIC DNA]</scope>
    <source>
        <strain evidence="13 14">GYP-15</strain>
    </source>
</reference>
<dbReference type="InterPro" id="IPR013783">
    <property type="entry name" value="Ig-like_fold"/>
</dbReference>
<dbReference type="InterPro" id="IPR006407">
    <property type="entry name" value="GlgB"/>
</dbReference>
<dbReference type="NCBIfam" id="NF003811">
    <property type="entry name" value="PRK05402.1"/>
    <property type="match status" value="1"/>
</dbReference>
<dbReference type="FunFam" id="2.60.40.10:FF:000169">
    <property type="entry name" value="1,4-alpha-glucan branching enzyme GlgB"/>
    <property type="match status" value="1"/>
</dbReference>
<dbReference type="NCBIfam" id="TIGR01515">
    <property type="entry name" value="branching_enzym"/>
    <property type="match status" value="1"/>
</dbReference>
<dbReference type="GO" id="GO:0043169">
    <property type="term" value="F:cation binding"/>
    <property type="evidence" value="ECO:0007669"/>
    <property type="project" value="InterPro"/>
</dbReference>
<dbReference type="UniPathway" id="UPA00164"/>
<dbReference type="InterPro" id="IPR006048">
    <property type="entry name" value="A-amylase/branching_C"/>
</dbReference>
<gene>
    <name evidence="10 13" type="primary">glgB</name>
    <name evidence="13" type="ORF">FLL45_08880</name>
</gene>
<keyword evidence="7 10" id="KW-0808">Transferase</keyword>
<keyword evidence="5 10" id="KW-0321">Glycogen metabolism</keyword>
<evidence type="ECO:0000313" key="13">
    <source>
        <dbReference type="EMBL" id="TQV75044.1"/>
    </source>
</evidence>
<feature type="active site" description="Nucleophile" evidence="10 11">
    <location>
        <position position="413"/>
    </location>
</feature>
<dbReference type="NCBIfam" id="NF008967">
    <property type="entry name" value="PRK12313.1"/>
    <property type="match status" value="1"/>
</dbReference>
<dbReference type="InterPro" id="IPR006047">
    <property type="entry name" value="GH13_cat_dom"/>
</dbReference>
<evidence type="ECO:0000256" key="2">
    <source>
        <dbReference type="ARBA" id="ARBA00002953"/>
    </source>
</evidence>
<dbReference type="InterPro" id="IPR004193">
    <property type="entry name" value="Glyco_hydro_13_N"/>
</dbReference>
<feature type="domain" description="Glycosyl hydrolase family 13 catalytic" evidence="12">
    <location>
        <begin position="251"/>
        <end position="612"/>
    </location>
</feature>
<dbReference type="Pfam" id="PF02806">
    <property type="entry name" value="Alpha-amylase_C"/>
    <property type="match status" value="1"/>
</dbReference>
<comment type="pathway">
    <text evidence="3 10">Glycan biosynthesis; glycogen biosynthesis.</text>
</comment>
<dbReference type="RefSeq" id="WP_142941661.1">
    <property type="nucleotide sequence ID" value="NZ_VIKR01000002.1"/>
</dbReference>
<dbReference type="HAMAP" id="MF_00685">
    <property type="entry name" value="GlgB"/>
    <property type="match status" value="1"/>
</dbReference>
<comment type="subunit">
    <text evidence="10">Monomer.</text>
</comment>
<evidence type="ECO:0000256" key="11">
    <source>
        <dbReference type="PIRSR" id="PIRSR000463-1"/>
    </source>
</evidence>
<evidence type="ECO:0000313" key="14">
    <source>
        <dbReference type="Proteomes" id="UP000317839"/>
    </source>
</evidence>
<evidence type="ECO:0000256" key="10">
    <source>
        <dbReference type="HAMAP-Rule" id="MF_00685"/>
    </source>
</evidence>
<evidence type="ECO:0000256" key="7">
    <source>
        <dbReference type="ARBA" id="ARBA00022679"/>
    </source>
</evidence>
<dbReference type="InterPro" id="IPR014756">
    <property type="entry name" value="Ig_E-set"/>
</dbReference>
<evidence type="ECO:0000256" key="1">
    <source>
        <dbReference type="ARBA" id="ARBA00000826"/>
    </source>
</evidence>
<dbReference type="CDD" id="cd02855">
    <property type="entry name" value="E_set_GBE_prok_N"/>
    <property type="match status" value="1"/>
</dbReference>
<comment type="function">
    <text evidence="2 10">Catalyzes the formation of the alpha-1,6-glucosidic linkages in glycogen by scission of a 1,4-alpha-linked oligosaccharide from growing alpha-1,4-glucan chains and the subsequent attachment of the oligosaccharide to the alpha-1,6 position.</text>
</comment>
<evidence type="ECO:0000256" key="5">
    <source>
        <dbReference type="ARBA" id="ARBA00022600"/>
    </source>
</evidence>
<evidence type="ECO:0000256" key="8">
    <source>
        <dbReference type="ARBA" id="ARBA00023056"/>
    </source>
</evidence>
<comment type="catalytic activity">
    <reaction evidence="1 10">
        <text>Transfers a segment of a (1-&gt;4)-alpha-D-glucan chain to a primary hydroxy group in a similar glucan chain.</text>
        <dbReference type="EC" id="2.4.1.18"/>
    </reaction>
</comment>
<dbReference type="SMART" id="SM00642">
    <property type="entry name" value="Aamy"/>
    <property type="match status" value="1"/>
</dbReference>
<name>A0A545TCU7_9GAMM</name>
<evidence type="ECO:0000256" key="4">
    <source>
        <dbReference type="ARBA" id="ARBA00009000"/>
    </source>
</evidence>
<evidence type="ECO:0000256" key="3">
    <source>
        <dbReference type="ARBA" id="ARBA00004964"/>
    </source>
</evidence>
<dbReference type="GO" id="GO:0005829">
    <property type="term" value="C:cytosol"/>
    <property type="evidence" value="ECO:0007669"/>
    <property type="project" value="TreeGrafter"/>
</dbReference>
<accession>A0A545TCU7</accession>
<dbReference type="SUPFAM" id="SSF51011">
    <property type="entry name" value="Glycosyl hydrolase domain"/>
    <property type="match status" value="1"/>
</dbReference>
<dbReference type="PANTHER" id="PTHR43651:SF3">
    <property type="entry name" value="1,4-ALPHA-GLUCAN-BRANCHING ENZYME"/>
    <property type="match status" value="1"/>
</dbReference>
<dbReference type="GO" id="GO:0004553">
    <property type="term" value="F:hydrolase activity, hydrolyzing O-glycosyl compounds"/>
    <property type="evidence" value="ECO:0007669"/>
    <property type="project" value="InterPro"/>
</dbReference>
<evidence type="ECO:0000259" key="12">
    <source>
        <dbReference type="SMART" id="SM00642"/>
    </source>
</evidence>
<sequence>MSNLQQQISAILAANHSQPYAFLGMHKSDDSDHLTVTTFQPGASAVSLIDKKTGRTVNKLAEVDHSEIFTVKTRRKNRFDYQLKVKFDEAELLLEDPFAFPPVLGELDVHLLAEGTHKKPYQVMGAHLKTINDVSGVAFTVWAPNASHVAVVGEFNHWDGRKHPMRLRHDCGVWEIFIPHINAGMSYKYEIKDRHGNLLPLKSDPFASQSQIRPENASVIAPVSHYQWRDQQWLDTRGEKHQRDKAISIYEVHLGSWKRKENNEFLNYRELADDLIQYVKYMNFTHIQLMPVSEYPFDGSWGYQPVGLFAPTSRFGQSPETLIDDFKYFVDTCHQNDIGLLIDWVPGHFPVDEHGLAQFDGTHLYEHEDRRKGFHPDWNTLIYNYGRTEVANFLRASANHWLDRYHVDGVRVDAVASMLYLDYSRNEGEWEPNEYGGRENLEAVAFLKSFNESLYGEHPGTFSVAEESTSWPGVSRPTDAGGLGFGFKWNMGWMNDSLEYMSRDPIYRKHHQNEMSFSLVYAFDENFILPLSHDEVVHGKGSILGRMPGDDWQRFANLRAYYGFMWTHPGKKLLFMGCEYAQSGEWNFDQSLDWHETHQPKHAGVQTMVRDLNLLYRNTPALYEKDCEHDGFEWIDHENAEQSIFAYARFGFNRDKPIIVVSNFTPETHHNYRIGVPVAGKYKERFNSDAEIYGGSNQGNLGGVLSERVSQHHRENSVSITIPPLSTIVLELQ</sequence>
<evidence type="ECO:0000256" key="6">
    <source>
        <dbReference type="ARBA" id="ARBA00022676"/>
    </source>
</evidence>
<dbReference type="Gene3D" id="2.60.40.10">
    <property type="entry name" value="Immunoglobulins"/>
    <property type="match status" value="2"/>
</dbReference>
<evidence type="ECO:0000256" key="9">
    <source>
        <dbReference type="ARBA" id="ARBA00023277"/>
    </source>
</evidence>
<comment type="similarity">
    <text evidence="4 10">Belongs to the glycosyl hydrolase 13 family. GlgB subfamily.</text>
</comment>
<dbReference type="Proteomes" id="UP000317839">
    <property type="component" value="Unassembled WGS sequence"/>
</dbReference>
<dbReference type="PIRSF" id="PIRSF000463">
    <property type="entry name" value="GlgB"/>
    <property type="match status" value="1"/>
</dbReference>
<dbReference type="CDD" id="cd11322">
    <property type="entry name" value="AmyAc_Glg_BE"/>
    <property type="match status" value="1"/>
</dbReference>
<dbReference type="OrthoDB" id="9800174at2"/>
<organism evidence="13 14">
    <name type="scientific">Aliikangiella marina</name>
    <dbReference type="NCBI Taxonomy" id="1712262"/>
    <lineage>
        <taxon>Bacteria</taxon>
        <taxon>Pseudomonadati</taxon>
        <taxon>Pseudomonadota</taxon>
        <taxon>Gammaproteobacteria</taxon>
        <taxon>Oceanospirillales</taxon>
        <taxon>Pleioneaceae</taxon>
        <taxon>Aliikangiella</taxon>
    </lineage>
</organism>
<proteinExistence type="inferred from homology"/>
<dbReference type="InterPro" id="IPR044143">
    <property type="entry name" value="GlgB_N_E_set_prok"/>
</dbReference>
<dbReference type="Gene3D" id="2.60.40.1180">
    <property type="entry name" value="Golgi alpha-mannosidase II"/>
    <property type="match status" value="1"/>
</dbReference>
<keyword evidence="9 10" id="KW-0119">Carbohydrate metabolism</keyword>
<keyword evidence="6 10" id="KW-0328">Glycosyltransferase</keyword>
<dbReference type="GO" id="GO:0003844">
    <property type="term" value="F:1,4-alpha-glucan branching enzyme activity"/>
    <property type="evidence" value="ECO:0007669"/>
    <property type="project" value="UniProtKB-UniRule"/>
</dbReference>
<dbReference type="FunFam" id="3.20.20.80:FF:000003">
    <property type="entry name" value="1,4-alpha-glucan branching enzyme GlgB"/>
    <property type="match status" value="1"/>
</dbReference>
<dbReference type="Gene3D" id="3.20.20.80">
    <property type="entry name" value="Glycosidases"/>
    <property type="match status" value="1"/>
</dbReference>